<evidence type="ECO:0000313" key="2">
    <source>
        <dbReference type="Proteomes" id="UP001348265"/>
    </source>
</evidence>
<protein>
    <submittedName>
        <fullName evidence="1">Uncharacterized protein</fullName>
    </submittedName>
</protein>
<comment type="caution">
    <text evidence="1">The sequence shown here is derived from an EMBL/GenBank/DDBJ whole genome shotgun (WGS) entry which is preliminary data.</text>
</comment>
<keyword evidence="2" id="KW-1185">Reference proteome</keyword>
<gene>
    <name evidence="1" type="ORF">RB636_26295</name>
</gene>
<name>A0ABU7WZ67_9ACTN</name>
<dbReference type="RefSeq" id="WP_331788323.1">
    <property type="nucleotide sequence ID" value="NZ_JAVFKM010000014.1"/>
</dbReference>
<accession>A0ABU7WZ67</accession>
<sequence length="147" mass="16016">MSNDRRATFLFYPPTDRANAWHMTFDGFRAALGQAFPDAFTRLMPTTFRGGSYLEFEVATPDNPGLRGIATIPVEECGCVSLTDASPTDAAHIAHWLRDTFIPSPDLIRFSSETAMETGDESHWELPAAGGTAAIEAALREHLEAVG</sequence>
<proteinExistence type="predicted"/>
<organism evidence="1 2">
    <name type="scientific">Streptomyces chrestomyceticus</name>
    <dbReference type="NCBI Taxonomy" id="68185"/>
    <lineage>
        <taxon>Bacteria</taxon>
        <taxon>Bacillati</taxon>
        <taxon>Actinomycetota</taxon>
        <taxon>Actinomycetes</taxon>
        <taxon>Kitasatosporales</taxon>
        <taxon>Streptomycetaceae</taxon>
        <taxon>Streptomyces</taxon>
    </lineage>
</organism>
<dbReference type="Proteomes" id="UP001348265">
    <property type="component" value="Unassembled WGS sequence"/>
</dbReference>
<evidence type="ECO:0000313" key="1">
    <source>
        <dbReference type="EMBL" id="MEF3116687.1"/>
    </source>
</evidence>
<dbReference type="EMBL" id="JAVFKM010000014">
    <property type="protein sequence ID" value="MEF3116687.1"/>
    <property type="molecule type" value="Genomic_DNA"/>
</dbReference>
<reference evidence="1 2" key="1">
    <citation type="submission" date="2023-08" db="EMBL/GenBank/DDBJ databases">
        <authorList>
            <person name="Sharma P."/>
            <person name="Verma V."/>
            <person name="Mohan M.K."/>
            <person name="Dubey A.K."/>
        </authorList>
    </citation>
    <scope>NUCLEOTIDE SEQUENCE [LARGE SCALE GENOMIC DNA]</scope>
    <source>
        <strain evidence="1 2">ADP4</strain>
    </source>
</reference>